<dbReference type="EMBL" id="KN832002">
    <property type="protein sequence ID" value="KIN99764.1"/>
    <property type="molecule type" value="Genomic_DNA"/>
</dbReference>
<sequence length="311" mass="34481">MALLTHPLRPGISPVFRDLSTGWDALEVDVVRAIRLFRVSRGLLQHWGLGVHALGPAEMVVACMTVCVHEHGFGSAVSGMDSSAEVFWDDPMEESMQLPNPPPAPSATVTRTEMMTASLHPLTSQNHLEIASQTHLRQPPFYQFYTGLVALYTAVSFIHPIYIPLPCVTQVTTADLCGGEDGSSRLRTGRLLWLGMMARSHSASAFPDVREYLHPIEFDERILGASFRTLLADRNAPQGLGRLLAVLRIARTEWPDLQRIARIAEDRTDSHHRAVRVDHQSSKGEFLRPSSCFEGSSIAEREMDGKCTECN</sequence>
<dbReference type="Proteomes" id="UP000054217">
    <property type="component" value="Unassembled WGS sequence"/>
</dbReference>
<organism evidence="1 2">
    <name type="scientific">Pisolithus tinctorius Marx 270</name>
    <dbReference type="NCBI Taxonomy" id="870435"/>
    <lineage>
        <taxon>Eukaryota</taxon>
        <taxon>Fungi</taxon>
        <taxon>Dikarya</taxon>
        <taxon>Basidiomycota</taxon>
        <taxon>Agaricomycotina</taxon>
        <taxon>Agaricomycetes</taxon>
        <taxon>Agaricomycetidae</taxon>
        <taxon>Boletales</taxon>
        <taxon>Sclerodermatineae</taxon>
        <taxon>Pisolithaceae</taxon>
        <taxon>Pisolithus</taxon>
    </lineage>
</organism>
<name>A0A0C3NFD9_PISTI</name>
<reference evidence="2" key="2">
    <citation type="submission" date="2015-01" db="EMBL/GenBank/DDBJ databases">
        <title>Evolutionary Origins and Diversification of the Mycorrhizal Mutualists.</title>
        <authorList>
            <consortium name="DOE Joint Genome Institute"/>
            <consortium name="Mycorrhizal Genomics Consortium"/>
            <person name="Kohler A."/>
            <person name="Kuo A."/>
            <person name="Nagy L.G."/>
            <person name="Floudas D."/>
            <person name="Copeland A."/>
            <person name="Barry K.W."/>
            <person name="Cichocki N."/>
            <person name="Veneault-Fourrey C."/>
            <person name="LaButti K."/>
            <person name="Lindquist E.A."/>
            <person name="Lipzen A."/>
            <person name="Lundell T."/>
            <person name="Morin E."/>
            <person name="Murat C."/>
            <person name="Riley R."/>
            <person name="Ohm R."/>
            <person name="Sun H."/>
            <person name="Tunlid A."/>
            <person name="Henrissat B."/>
            <person name="Grigoriev I.V."/>
            <person name="Hibbett D.S."/>
            <person name="Martin F."/>
        </authorList>
    </citation>
    <scope>NUCLEOTIDE SEQUENCE [LARGE SCALE GENOMIC DNA]</scope>
    <source>
        <strain evidence="2">Marx 270</strain>
    </source>
</reference>
<dbReference type="HOGENOM" id="CLU_894636_0_0_1"/>
<dbReference type="AlphaFoldDB" id="A0A0C3NFD9"/>
<dbReference type="STRING" id="870435.A0A0C3NFD9"/>
<dbReference type="OrthoDB" id="348201at2759"/>
<protein>
    <submittedName>
        <fullName evidence="1">Uncharacterized protein</fullName>
    </submittedName>
</protein>
<evidence type="ECO:0000313" key="1">
    <source>
        <dbReference type="EMBL" id="KIN99764.1"/>
    </source>
</evidence>
<keyword evidence="2" id="KW-1185">Reference proteome</keyword>
<reference evidence="1 2" key="1">
    <citation type="submission" date="2014-04" db="EMBL/GenBank/DDBJ databases">
        <authorList>
            <consortium name="DOE Joint Genome Institute"/>
            <person name="Kuo A."/>
            <person name="Kohler A."/>
            <person name="Costa M.D."/>
            <person name="Nagy L.G."/>
            <person name="Floudas D."/>
            <person name="Copeland A."/>
            <person name="Barry K.W."/>
            <person name="Cichocki N."/>
            <person name="Veneault-Fourrey C."/>
            <person name="LaButti K."/>
            <person name="Lindquist E.A."/>
            <person name="Lipzen A."/>
            <person name="Lundell T."/>
            <person name="Morin E."/>
            <person name="Murat C."/>
            <person name="Sun H."/>
            <person name="Tunlid A."/>
            <person name="Henrissat B."/>
            <person name="Grigoriev I.V."/>
            <person name="Hibbett D.S."/>
            <person name="Martin F."/>
            <person name="Nordberg H.P."/>
            <person name="Cantor M.N."/>
            <person name="Hua S.X."/>
        </authorList>
    </citation>
    <scope>NUCLEOTIDE SEQUENCE [LARGE SCALE GENOMIC DNA]</scope>
    <source>
        <strain evidence="1 2">Marx 270</strain>
    </source>
</reference>
<accession>A0A0C3NFD9</accession>
<proteinExistence type="predicted"/>
<gene>
    <name evidence="1" type="ORF">M404DRAFT_30231</name>
</gene>
<evidence type="ECO:0000313" key="2">
    <source>
        <dbReference type="Proteomes" id="UP000054217"/>
    </source>
</evidence>
<dbReference type="InParanoid" id="A0A0C3NFD9"/>